<evidence type="ECO:0000313" key="3">
    <source>
        <dbReference type="Proteomes" id="UP001059836"/>
    </source>
</evidence>
<sequence>MGAVDYRLTVTSPARYLTDRYVRLGFSGGGLLRDRPYHPTMFLRLWFEDRNGRPHQRGYTVIDPDPITDSFAVEFALHEGVACRWALAAQPGDVLGATFLRSGFAVPDPAPAGWLLVGEPASLPAINSLLDALGTQGPPATIWFEWVHDSDKDLPIRLRPHDTLHWVRRGRHRHARGGAGRPGSRAPGIVGALRDAAFDASGHFGWVALDTARTRAIAAILRADYKLSRNEVKAQAYWLETRGPS</sequence>
<dbReference type="SUPFAM" id="SSF63380">
    <property type="entry name" value="Riboflavin synthase domain-like"/>
    <property type="match status" value="1"/>
</dbReference>
<dbReference type="Proteomes" id="UP001059836">
    <property type="component" value="Chromosome"/>
</dbReference>
<keyword evidence="3" id="KW-1185">Reference proteome</keyword>
<dbReference type="InterPro" id="IPR013113">
    <property type="entry name" value="SIP_FAD-bd"/>
</dbReference>
<gene>
    <name evidence="2" type="ORF">GII31_19850</name>
</gene>
<dbReference type="PANTHER" id="PTHR30157">
    <property type="entry name" value="FERRIC REDUCTASE, NADPH-DEPENDENT"/>
    <property type="match status" value="1"/>
</dbReference>
<dbReference type="EMBL" id="CP045809">
    <property type="protein sequence ID" value="QHN37717.1"/>
    <property type="molecule type" value="Genomic_DNA"/>
</dbReference>
<dbReference type="InterPro" id="IPR007037">
    <property type="entry name" value="SIP_rossman_dom"/>
</dbReference>
<dbReference type="InterPro" id="IPR039261">
    <property type="entry name" value="FNR_nucleotide-bd"/>
</dbReference>
<dbReference type="PANTHER" id="PTHR30157:SF0">
    <property type="entry name" value="NADPH-DEPENDENT FERRIC-CHELATE REDUCTASE"/>
    <property type="match status" value="1"/>
</dbReference>
<proteinExistence type="predicted"/>
<dbReference type="InterPro" id="IPR039374">
    <property type="entry name" value="SIP_fam"/>
</dbReference>
<dbReference type="CDD" id="cd06193">
    <property type="entry name" value="siderophore_interacting"/>
    <property type="match status" value="1"/>
</dbReference>
<evidence type="ECO:0000259" key="1">
    <source>
        <dbReference type="PROSITE" id="PS51384"/>
    </source>
</evidence>
<dbReference type="Pfam" id="PF04954">
    <property type="entry name" value="SIP"/>
    <property type="match status" value="1"/>
</dbReference>
<evidence type="ECO:0000313" key="2">
    <source>
        <dbReference type="EMBL" id="QHN37717.1"/>
    </source>
</evidence>
<organism evidence="2 3">
    <name type="scientific">Gordonia pseudamarae</name>
    <dbReference type="NCBI Taxonomy" id="2831662"/>
    <lineage>
        <taxon>Bacteria</taxon>
        <taxon>Bacillati</taxon>
        <taxon>Actinomycetota</taxon>
        <taxon>Actinomycetes</taxon>
        <taxon>Mycobacteriales</taxon>
        <taxon>Gordoniaceae</taxon>
        <taxon>Gordonia</taxon>
    </lineage>
</organism>
<dbReference type="InterPro" id="IPR017927">
    <property type="entry name" value="FAD-bd_FR_type"/>
</dbReference>
<name>A0ABX6IP25_9ACTN</name>
<protein>
    <submittedName>
        <fullName evidence="2">Siderophore-interacting protein</fullName>
    </submittedName>
</protein>
<feature type="domain" description="FAD-binding FR-type" evidence="1">
    <location>
        <begin position="3"/>
        <end position="107"/>
    </location>
</feature>
<dbReference type="Gene3D" id="3.40.50.80">
    <property type="entry name" value="Nucleotide-binding domain of ferredoxin-NADP reductase (FNR) module"/>
    <property type="match status" value="1"/>
</dbReference>
<dbReference type="PROSITE" id="PS51384">
    <property type="entry name" value="FAD_FR"/>
    <property type="match status" value="1"/>
</dbReference>
<dbReference type="InterPro" id="IPR017938">
    <property type="entry name" value="Riboflavin_synthase-like_b-brl"/>
</dbReference>
<dbReference type="Pfam" id="PF08021">
    <property type="entry name" value="FAD_binding_9"/>
    <property type="match status" value="1"/>
</dbReference>
<dbReference type="Gene3D" id="2.40.30.10">
    <property type="entry name" value="Translation factors"/>
    <property type="match status" value="1"/>
</dbReference>
<reference evidence="2" key="1">
    <citation type="journal article" date="2021" name="Nat. Microbiol.">
        <title>Cocultivation of an ultrasmall environmental parasitic bacterium with lytic ability against bacteria associated with wastewater foams.</title>
        <authorList>
            <person name="Batinovic S."/>
            <person name="Rose J.J.A."/>
            <person name="Ratcliffe J."/>
            <person name="Seviour R.J."/>
            <person name="Petrovski S."/>
        </authorList>
    </citation>
    <scope>NUCLEOTIDE SEQUENCE</scope>
    <source>
        <strain evidence="2">CON9</strain>
    </source>
</reference>
<accession>A0ABX6IP25</accession>